<proteinExistence type="predicted"/>
<protein>
    <submittedName>
        <fullName evidence="2">Uncharacterized protein</fullName>
    </submittedName>
</protein>
<dbReference type="Proteomes" id="UP001178507">
    <property type="component" value="Unassembled WGS sequence"/>
</dbReference>
<feature type="region of interest" description="Disordered" evidence="1">
    <location>
        <begin position="1"/>
        <end position="26"/>
    </location>
</feature>
<evidence type="ECO:0000313" key="2">
    <source>
        <dbReference type="EMBL" id="CAJ1379434.1"/>
    </source>
</evidence>
<dbReference type="AlphaFoldDB" id="A0AA36I1S2"/>
<evidence type="ECO:0000256" key="1">
    <source>
        <dbReference type="SAM" id="MobiDB-lite"/>
    </source>
</evidence>
<reference evidence="2" key="1">
    <citation type="submission" date="2023-08" db="EMBL/GenBank/DDBJ databases">
        <authorList>
            <person name="Chen Y."/>
            <person name="Shah S."/>
            <person name="Dougan E. K."/>
            <person name="Thang M."/>
            <person name="Chan C."/>
        </authorList>
    </citation>
    <scope>NUCLEOTIDE SEQUENCE</scope>
</reference>
<accession>A0AA36I1S2</accession>
<feature type="compositionally biased region" description="Basic and acidic residues" evidence="1">
    <location>
        <begin position="156"/>
        <end position="167"/>
    </location>
</feature>
<feature type="compositionally biased region" description="Basic and acidic residues" evidence="1">
    <location>
        <begin position="114"/>
        <end position="142"/>
    </location>
</feature>
<feature type="compositionally biased region" description="Low complexity" evidence="1">
    <location>
        <begin position="47"/>
        <end position="67"/>
    </location>
</feature>
<feature type="region of interest" description="Disordered" evidence="1">
    <location>
        <begin position="83"/>
        <end position="214"/>
    </location>
</feature>
<keyword evidence="3" id="KW-1185">Reference proteome</keyword>
<sequence length="510" mass="55757">MAAPPRTWNREPGESRPAAEQSPVQNRLDQIYDYISSLELFSPPRAPRAQAQAAASPATEPPTARSSGGMADLFDAKSLSHSVSGFLTGLGTGDCSSVSDFGPRCTGEPQSSARDAEPNPIRQEDSWEEPRGARQASHRESPPSRSRSGLETLSPRAERVPRAERANRASALPGSTPSPFDVPRSVRSVPREDGNRPPSGSPRSLNSARGDRPMNSLRLEYDADPEDLLDQHVAYYLKHHPEAMFTHNLSRKHPGVYLINGRDVRVEWQHSESGGQGCLMALDGPLRQPFADYMEHTENNIEYDVQGIGVDTSLHSIPREKRMSFHDTHKVYSRLEAMKVAKEQALVREKAADYTKDGREVPRELMSKYKKTIALKLDPAGKRKVPERPGERPEQRAEPERPEIPPPVFNGRAQAPLAATFSATYPARPWRRVSAALDILTSAGVARAEVPALSPEPLPAGAEAESHGSVQSAWLPSAAAGPNSGPVSHLDSYPWPSLRAKPPNVMPGAR</sequence>
<dbReference type="EMBL" id="CAUJNA010000630">
    <property type="protein sequence ID" value="CAJ1379434.1"/>
    <property type="molecule type" value="Genomic_DNA"/>
</dbReference>
<comment type="caution">
    <text evidence="2">The sequence shown here is derived from an EMBL/GenBank/DDBJ whole genome shotgun (WGS) entry which is preliminary data.</text>
</comment>
<evidence type="ECO:0000313" key="3">
    <source>
        <dbReference type="Proteomes" id="UP001178507"/>
    </source>
</evidence>
<feature type="region of interest" description="Disordered" evidence="1">
    <location>
        <begin position="43"/>
        <end position="71"/>
    </location>
</feature>
<organism evidence="2 3">
    <name type="scientific">Effrenium voratum</name>
    <dbReference type="NCBI Taxonomy" id="2562239"/>
    <lineage>
        <taxon>Eukaryota</taxon>
        <taxon>Sar</taxon>
        <taxon>Alveolata</taxon>
        <taxon>Dinophyceae</taxon>
        <taxon>Suessiales</taxon>
        <taxon>Symbiodiniaceae</taxon>
        <taxon>Effrenium</taxon>
    </lineage>
</organism>
<name>A0AA36I1S2_9DINO</name>
<gene>
    <name evidence="2" type="ORF">EVOR1521_LOCUS7679</name>
</gene>
<feature type="compositionally biased region" description="Basic and acidic residues" evidence="1">
    <location>
        <begin position="379"/>
        <end position="403"/>
    </location>
</feature>
<feature type="region of interest" description="Disordered" evidence="1">
    <location>
        <begin position="377"/>
        <end position="411"/>
    </location>
</feature>
<feature type="region of interest" description="Disordered" evidence="1">
    <location>
        <begin position="456"/>
        <end position="510"/>
    </location>
</feature>